<dbReference type="PANTHER" id="PTHR47967">
    <property type="entry name" value="OS07G0603500 PROTEIN-RELATED"/>
    <property type="match status" value="1"/>
</dbReference>
<dbReference type="InterPro" id="IPR033121">
    <property type="entry name" value="PEPTIDASE_A1"/>
</dbReference>
<dbReference type="Pfam" id="PF14543">
    <property type="entry name" value="TAXi_N"/>
    <property type="match status" value="1"/>
</dbReference>
<dbReference type="InterPro" id="IPR032861">
    <property type="entry name" value="TAXi_N"/>
</dbReference>
<evidence type="ECO:0000259" key="4">
    <source>
        <dbReference type="PROSITE" id="PS51767"/>
    </source>
</evidence>
<evidence type="ECO:0000256" key="3">
    <source>
        <dbReference type="ARBA" id="ARBA00022801"/>
    </source>
</evidence>
<evidence type="ECO:0000256" key="2">
    <source>
        <dbReference type="ARBA" id="ARBA00022670"/>
    </source>
</evidence>
<dbReference type="RefSeq" id="XP_027067654.1">
    <property type="nucleotide sequence ID" value="XM_027211853.1"/>
</dbReference>
<protein>
    <submittedName>
        <fullName evidence="6">Aspartic proteinase nepenthesin-2-like</fullName>
    </submittedName>
</protein>
<evidence type="ECO:0000313" key="5">
    <source>
        <dbReference type="Proteomes" id="UP001652660"/>
    </source>
</evidence>
<keyword evidence="5" id="KW-1185">Reference proteome</keyword>
<dbReference type="InterPro" id="IPR032799">
    <property type="entry name" value="TAXi_C"/>
</dbReference>
<dbReference type="OrthoDB" id="2747330at2759"/>
<dbReference type="GeneID" id="113693296"/>
<organism evidence="5 6">
    <name type="scientific">Coffea arabica</name>
    <name type="common">Arabian coffee</name>
    <dbReference type="NCBI Taxonomy" id="13443"/>
    <lineage>
        <taxon>Eukaryota</taxon>
        <taxon>Viridiplantae</taxon>
        <taxon>Streptophyta</taxon>
        <taxon>Embryophyta</taxon>
        <taxon>Tracheophyta</taxon>
        <taxon>Spermatophyta</taxon>
        <taxon>Magnoliopsida</taxon>
        <taxon>eudicotyledons</taxon>
        <taxon>Gunneridae</taxon>
        <taxon>Pentapetalae</taxon>
        <taxon>asterids</taxon>
        <taxon>lamiids</taxon>
        <taxon>Gentianales</taxon>
        <taxon>Rubiaceae</taxon>
        <taxon>Ixoroideae</taxon>
        <taxon>Gardenieae complex</taxon>
        <taxon>Bertiereae - Coffeeae clade</taxon>
        <taxon>Coffeeae</taxon>
        <taxon>Coffea</taxon>
    </lineage>
</organism>
<dbReference type="PROSITE" id="PS51767">
    <property type="entry name" value="PEPTIDASE_A1"/>
    <property type="match status" value="1"/>
</dbReference>
<dbReference type="Pfam" id="PF14541">
    <property type="entry name" value="TAXi_C"/>
    <property type="match status" value="1"/>
</dbReference>
<evidence type="ECO:0000256" key="1">
    <source>
        <dbReference type="ARBA" id="ARBA00007447"/>
    </source>
</evidence>
<sequence length="287" mass="32086">MIHYSSIYSPYFDTNAAEHRDLHISLSRLRYLKVKMQEDLKRTVQDDSDDSNDDSDHDIDFETGIFVNTSIPVLLVGFNIGSREAAQLVALDIGSNLLWCEDLCSSTPLTCKTTPNLCSYQLKYLGEIVVRGNLAFERFVFGLSFYNQPTHELNNLVFGCTRKDSYIDKFNGVLGLGPSGISLVSQLDSSEFSYCIGNLSDPFDEKNVLIIGKKSEGVENSTPLIIREFHYYVNLEGISFGDRMLGIDKKDLRMDNFKSGGGAIIDLGSSLSFLQDIAYEKVEQGNC</sequence>
<dbReference type="SUPFAM" id="SSF50630">
    <property type="entry name" value="Acid proteases"/>
    <property type="match status" value="1"/>
</dbReference>
<dbReference type="Proteomes" id="UP001652660">
    <property type="component" value="Chromosome 6c"/>
</dbReference>
<comment type="similarity">
    <text evidence="1">Belongs to the peptidase A1 family.</text>
</comment>
<feature type="domain" description="Peptidase A1" evidence="4">
    <location>
        <begin position="74"/>
        <end position="287"/>
    </location>
</feature>
<dbReference type="Gene3D" id="2.40.70.10">
    <property type="entry name" value="Acid Proteases"/>
    <property type="match status" value="2"/>
</dbReference>
<reference evidence="6" key="2">
    <citation type="submission" date="2025-08" db="UniProtKB">
        <authorList>
            <consortium name="RefSeq"/>
        </authorList>
    </citation>
    <scope>IDENTIFICATION</scope>
    <source>
        <tissue evidence="6">Leaves</tissue>
    </source>
</reference>
<dbReference type="AlphaFoldDB" id="A0A6P6SP11"/>
<dbReference type="InterPro" id="IPR051708">
    <property type="entry name" value="Plant_Aspart_Prot_A1"/>
</dbReference>
<dbReference type="InterPro" id="IPR021109">
    <property type="entry name" value="Peptidase_aspartic_dom_sf"/>
</dbReference>
<keyword evidence="2" id="KW-0645">Protease</keyword>
<dbReference type="GO" id="GO:0008233">
    <property type="term" value="F:peptidase activity"/>
    <property type="evidence" value="ECO:0007669"/>
    <property type="project" value="UniProtKB-KW"/>
</dbReference>
<evidence type="ECO:0000313" key="6">
    <source>
        <dbReference type="RefSeq" id="XP_027067654.1"/>
    </source>
</evidence>
<reference evidence="5" key="1">
    <citation type="journal article" date="2025" name="Foods">
        <title>Unveiling the Microbial Signatures of Arabica Coffee Cherries: Insights into Ripeness Specific Diversity, Functional Traits, and Implications for Quality and Safety.</title>
        <authorList>
            <consortium name="RefSeq"/>
            <person name="Tenea G.N."/>
            <person name="Cifuentes V."/>
            <person name="Reyes P."/>
            <person name="Cevallos-Vallejos M."/>
        </authorList>
    </citation>
    <scope>NUCLEOTIDE SEQUENCE [LARGE SCALE GENOMIC DNA]</scope>
</reference>
<keyword evidence="3" id="KW-0378">Hydrolase</keyword>
<dbReference type="GO" id="GO:0005576">
    <property type="term" value="C:extracellular region"/>
    <property type="evidence" value="ECO:0007669"/>
    <property type="project" value="TreeGrafter"/>
</dbReference>
<name>A0A6P6SP11_COFAR</name>
<dbReference type="GO" id="GO:0006508">
    <property type="term" value="P:proteolysis"/>
    <property type="evidence" value="ECO:0007669"/>
    <property type="project" value="UniProtKB-KW"/>
</dbReference>
<proteinExistence type="inferred from homology"/>
<dbReference type="PANTHER" id="PTHR47967:SF14">
    <property type="entry name" value="EUKARYOTIC ASPARTYL PROTEASE FAMILY PROTEIN"/>
    <property type="match status" value="1"/>
</dbReference>
<gene>
    <name evidence="6" type="primary">LOC113693296</name>
</gene>
<accession>A0A6P6SP11</accession>